<keyword evidence="1" id="KW-0812">Transmembrane</keyword>
<evidence type="ECO:0000313" key="3">
    <source>
        <dbReference type="Proteomes" id="UP000655225"/>
    </source>
</evidence>
<evidence type="ECO:0000256" key="1">
    <source>
        <dbReference type="SAM" id="Phobius"/>
    </source>
</evidence>
<dbReference type="Proteomes" id="UP000655225">
    <property type="component" value="Unassembled WGS sequence"/>
</dbReference>
<reference evidence="2 3" key="1">
    <citation type="submission" date="2020-04" db="EMBL/GenBank/DDBJ databases">
        <title>Plant Genome Project.</title>
        <authorList>
            <person name="Zhang R.-G."/>
        </authorList>
    </citation>
    <scope>NUCLEOTIDE SEQUENCE [LARGE SCALE GENOMIC DNA]</scope>
    <source>
        <strain evidence="2">YNK0</strain>
        <tissue evidence="2">Leaf</tissue>
    </source>
</reference>
<accession>A0A834ZBD1</accession>
<organism evidence="2 3">
    <name type="scientific">Tetracentron sinense</name>
    <name type="common">Spur-leaf</name>
    <dbReference type="NCBI Taxonomy" id="13715"/>
    <lineage>
        <taxon>Eukaryota</taxon>
        <taxon>Viridiplantae</taxon>
        <taxon>Streptophyta</taxon>
        <taxon>Embryophyta</taxon>
        <taxon>Tracheophyta</taxon>
        <taxon>Spermatophyta</taxon>
        <taxon>Magnoliopsida</taxon>
        <taxon>Trochodendrales</taxon>
        <taxon>Trochodendraceae</taxon>
        <taxon>Tetracentron</taxon>
    </lineage>
</organism>
<keyword evidence="1" id="KW-0472">Membrane</keyword>
<dbReference type="AlphaFoldDB" id="A0A834ZBD1"/>
<evidence type="ECO:0000313" key="2">
    <source>
        <dbReference type="EMBL" id="KAF8404339.1"/>
    </source>
</evidence>
<keyword evidence="1" id="KW-1133">Transmembrane helix</keyword>
<comment type="caution">
    <text evidence="2">The sequence shown here is derived from an EMBL/GenBank/DDBJ whole genome shotgun (WGS) entry which is preliminary data.</text>
</comment>
<sequence>MILCCVGKEACLSNLGPSNLREYTLMLHGLGGGASPTIVLISHKSYLPNSCTRLTMRRVMDTAKLVMKSGNLNEFSMVLLNNILSLPLGVLLIFVFKEVDYLFET</sequence>
<dbReference type="OrthoDB" id="10455804at2759"/>
<protein>
    <submittedName>
        <fullName evidence="2">Uncharacterized protein</fullName>
    </submittedName>
</protein>
<dbReference type="EMBL" id="JABCRI010000006">
    <property type="protein sequence ID" value="KAF8404339.1"/>
    <property type="molecule type" value="Genomic_DNA"/>
</dbReference>
<proteinExistence type="predicted"/>
<feature type="transmembrane region" description="Helical" evidence="1">
    <location>
        <begin position="77"/>
        <end position="96"/>
    </location>
</feature>
<name>A0A834ZBD1_TETSI</name>
<gene>
    <name evidence="2" type="ORF">HHK36_009222</name>
</gene>
<keyword evidence="3" id="KW-1185">Reference proteome</keyword>